<gene>
    <name evidence="7" type="ORF">CAMP_LOCUS2970</name>
</gene>
<feature type="transmembrane region" description="Helical" evidence="5">
    <location>
        <begin position="104"/>
        <end position="127"/>
    </location>
</feature>
<feature type="transmembrane region" description="Helical" evidence="5">
    <location>
        <begin position="12"/>
        <end position="28"/>
    </location>
</feature>
<dbReference type="PROSITE" id="PS50262">
    <property type="entry name" value="G_PROTEIN_RECEP_F1_2"/>
    <property type="match status" value="1"/>
</dbReference>
<evidence type="ECO:0000256" key="5">
    <source>
        <dbReference type="SAM" id="Phobius"/>
    </source>
</evidence>
<keyword evidence="8" id="KW-1185">Reference proteome</keyword>
<dbReference type="GO" id="GO:0016020">
    <property type="term" value="C:membrane"/>
    <property type="evidence" value="ECO:0007669"/>
    <property type="project" value="UniProtKB-SubCell"/>
</dbReference>
<evidence type="ECO:0000313" key="8">
    <source>
        <dbReference type="Proteomes" id="UP001152747"/>
    </source>
</evidence>
<evidence type="ECO:0000256" key="4">
    <source>
        <dbReference type="ARBA" id="ARBA00023136"/>
    </source>
</evidence>
<feature type="transmembrane region" description="Helical" evidence="5">
    <location>
        <begin position="40"/>
        <end position="60"/>
    </location>
</feature>
<proteinExistence type="predicted"/>
<evidence type="ECO:0000313" key="7">
    <source>
        <dbReference type="EMBL" id="CAI5440333.1"/>
    </source>
</evidence>
<dbReference type="InterPro" id="IPR017452">
    <property type="entry name" value="GPCR_Rhodpsn_7TM"/>
</dbReference>
<evidence type="ECO:0000259" key="6">
    <source>
        <dbReference type="PROSITE" id="PS50262"/>
    </source>
</evidence>
<dbReference type="PANTHER" id="PTHR22751">
    <property type="entry name" value="G-PROTEIN COUPLED RECEPTOR-RELATED"/>
    <property type="match status" value="1"/>
</dbReference>
<dbReference type="PANTHER" id="PTHR22751:SF286">
    <property type="entry name" value="G_PROTEIN_RECEP_F1_2 DOMAIN-CONTAINING PROTEIN"/>
    <property type="match status" value="1"/>
</dbReference>
<dbReference type="Gene3D" id="1.20.1070.10">
    <property type="entry name" value="Rhodopsin 7-helix transmembrane proteins"/>
    <property type="match status" value="1"/>
</dbReference>
<dbReference type="AlphaFoldDB" id="A0A9P1MVI2"/>
<reference evidence="7" key="1">
    <citation type="submission" date="2022-11" db="EMBL/GenBank/DDBJ databases">
        <authorList>
            <person name="Kikuchi T."/>
        </authorList>
    </citation>
    <scope>NUCLEOTIDE SEQUENCE</scope>
    <source>
        <strain evidence="7">PS1010</strain>
    </source>
</reference>
<dbReference type="EMBL" id="CANHGI010000001">
    <property type="protein sequence ID" value="CAI5440333.1"/>
    <property type="molecule type" value="Genomic_DNA"/>
</dbReference>
<name>A0A9P1MVI2_9PELO</name>
<protein>
    <recommendedName>
        <fullName evidence="6">G-protein coupled receptors family 1 profile domain-containing protein</fullName>
    </recommendedName>
</protein>
<dbReference type="SUPFAM" id="SSF81321">
    <property type="entry name" value="Family A G protein-coupled receptor-like"/>
    <property type="match status" value="1"/>
</dbReference>
<sequence length="253" mass="29578">MTAIAELSDYSTIFLTVSLSVLRVFMVRSKSSINSTNPSVSYKIIICCILLSSFFCWHTLLARITRLDNQKEFKKICPLSNENITTSSFVMYETEHKANMVFDVFRIIFTHILPVIIIPIAALILVMKLKDVNNRRSRMSFTVKSNQITKLVIFMSIGLTTSEFRRVLSYIIYLSFDYFTYSYSSLIIMPYILAYMSMINAASHCFMCYYLCAQYRLTANEKLSEIYAFITIPFEKFRCKYFCETRVIIIERF</sequence>
<evidence type="ECO:0000256" key="3">
    <source>
        <dbReference type="ARBA" id="ARBA00022989"/>
    </source>
</evidence>
<dbReference type="InterPro" id="IPR019427">
    <property type="entry name" value="7TM_GPCR_serpentine_rcpt_Srw"/>
</dbReference>
<keyword evidence="3 5" id="KW-1133">Transmembrane helix</keyword>
<organism evidence="7 8">
    <name type="scientific">Caenorhabditis angaria</name>
    <dbReference type="NCBI Taxonomy" id="860376"/>
    <lineage>
        <taxon>Eukaryota</taxon>
        <taxon>Metazoa</taxon>
        <taxon>Ecdysozoa</taxon>
        <taxon>Nematoda</taxon>
        <taxon>Chromadorea</taxon>
        <taxon>Rhabditida</taxon>
        <taxon>Rhabditina</taxon>
        <taxon>Rhabditomorpha</taxon>
        <taxon>Rhabditoidea</taxon>
        <taxon>Rhabditidae</taxon>
        <taxon>Peloderinae</taxon>
        <taxon>Caenorhabditis</taxon>
    </lineage>
</organism>
<evidence type="ECO:0000256" key="2">
    <source>
        <dbReference type="ARBA" id="ARBA00022692"/>
    </source>
</evidence>
<feature type="transmembrane region" description="Helical" evidence="5">
    <location>
        <begin position="188"/>
        <end position="212"/>
    </location>
</feature>
<dbReference type="Proteomes" id="UP001152747">
    <property type="component" value="Unassembled WGS sequence"/>
</dbReference>
<comment type="caution">
    <text evidence="7">The sequence shown here is derived from an EMBL/GenBank/DDBJ whole genome shotgun (WGS) entry which is preliminary data.</text>
</comment>
<feature type="transmembrane region" description="Helical" evidence="5">
    <location>
        <begin position="148"/>
        <end position="168"/>
    </location>
</feature>
<keyword evidence="4 5" id="KW-0472">Membrane</keyword>
<accession>A0A9P1MVI2</accession>
<dbReference type="Pfam" id="PF10324">
    <property type="entry name" value="7TM_GPCR_Srw"/>
    <property type="match status" value="1"/>
</dbReference>
<keyword evidence="2 5" id="KW-0812">Transmembrane</keyword>
<dbReference type="GO" id="GO:0008528">
    <property type="term" value="F:G protein-coupled peptide receptor activity"/>
    <property type="evidence" value="ECO:0007669"/>
    <property type="project" value="InterPro"/>
</dbReference>
<feature type="domain" description="G-protein coupled receptors family 1 profile" evidence="6">
    <location>
        <begin position="1"/>
        <end position="208"/>
    </location>
</feature>
<evidence type="ECO:0000256" key="1">
    <source>
        <dbReference type="ARBA" id="ARBA00004370"/>
    </source>
</evidence>
<comment type="subcellular location">
    <subcellularLocation>
        <location evidence="1">Membrane</location>
    </subcellularLocation>
</comment>